<feature type="compositionally biased region" description="Basic and acidic residues" evidence="1">
    <location>
        <begin position="110"/>
        <end position="119"/>
    </location>
</feature>
<feature type="region of interest" description="Disordered" evidence="1">
    <location>
        <begin position="39"/>
        <end position="122"/>
    </location>
</feature>
<evidence type="ECO:0000256" key="1">
    <source>
        <dbReference type="SAM" id="MobiDB-lite"/>
    </source>
</evidence>
<organism evidence="2 3">
    <name type="scientific">Stichopus japonicus</name>
    <name type="common">Sea cucumber</name>
    <dbReference type="NCBI Taxonomy" id="307972"/>
    <lineage>
        <taxon>Eukaryota</taxon>
        <taxon>Metazoa</taxon>
        <taxon>Echinodermata</taxon>
        <taxon>Eleutherozoa</taxon>
        <taxon>Echinozoa</taxon>
        <taxon>Holothuroidea</taxon>
        <taxon>Aspidochirotacea</taxon>
        <taxon>Aspidochirotida</taxon>
        <taxon>Stichopodidae</taxon>
        <taxon>Apostichopus</taxon>
    </lineage>
</organism>
<sequence>MLNSTYKQVRLGAGETGHIIKFYNDVFVPAMKTFILSQHSENHPNSPVPHRSPSQQKSYKVHPNFTVSPLRHSPFKSPDLQRQAGSSAAVTPISNKLQNFNKTYGTSSKRKNDSQEPVKSRKKLNMVTVDPLQRAAENNQDNISHNFTDPLLTDLINSRVEPI</sequence>
<accession>A0A2G8JJS6</accession>
<dbReference type="EMBL" id="MRZV01001768">
    <property type="protein sequence ID" value="PIK35985.1"/>
    <property type="molecule type" value="Genomic_DNA"/>
</dbReference>
<dbReference type="STRING" id="307972.A0A2G8JJS6"/>
<dbReference type="Proteomes" id="UP000230750">
    <property type="component" value="Unassembled WGS sequence"/>
</dbReference>
<dbReference type="OrthoDB" id="844594at2759"/>
<dbReference type="InterPro" id="IPR028309">
    <property type="entry name" value="RB_fam"/>
</dbReference>
<comment type="caution">
    <text evidence="2">The sequence shown here is derived from an EMBL/GenBank/DDBJ whole genome shotgun (WGS) entry which is preliminary data.</text>
</comment>
<dbReference type="GO" id="GO:2000134">
    <property type="term" value="P:negative regulation of G1/S transition of mitotic cell cycle"/>
    <property type="evidence" value="ECO:0007669"/>
    <property type="project" value="TreeGrafter"/>
</dbReference>
<dbReference type="GO" id="GO:0000977">
    <property type="term" value="F:RNA polymerase II transcription regulatory region sequence-specific DNA binding"/>
    <property type="evidence" value="ECO:0007669"/>
    <property type="project" value="TreeGrafter"/>
</dbReference>
<dbReference type="GO" id="GO:0000785">
    <property type="term" value="C:chromatin"/>
    <property type="evidence" value="ECO:0007669"/>
    <property type="project" value="TreeGrafter"/>
</dbReference>
<dbReference type="InterPro" id="IPR036915">
    <property type="entry name" value="Cyclin-like_sf"/>
</dbReference>
<reference evidence="2 3" key="1">
    <citation type="journal article" date="2017" name="PLoS Biol.">
        <title>The sea cucumber genome provides insights into morphological evolution and visceral regeneration.</title>
        <authorList>
            <person name="Zhang X."/>
            <person name="Sun L."/>
            <person name="Yuan J."/>
            <person name="Sun Y."/>
            <person name="Gao Y."/>
            <person name="Zhang L."/>
            <person name="Li S."/>
            <person name="Dai H."/>
            <person name="Hamel J.F."/>
            <person name="Liu C."/>
            <person name="Yu Y."/>
            <person name="Liu S."/>
            <person name="Lin W."/>
            <person name="Guo K."/>
            <person name="Jin S."/>
            <person name="Xu P."/>
            <person name="Storey K.B."/>
            <person name="Huan P."/>
            <person name="Zhang T."/>
            <person name="Zhou Y."/>
            <person name="Zhang J."/>
            <person name="Lin C."/>
            <person name="Li X."/>
            <person name="Xing L."/>
            <person name="Huo D."/>
            <person name="Sun M."/>
            <person name="Wang L."/>
            <person name="Mercier A."/>
            <person name="Li F."/>
            <person name="Yang H."/>
            <person name="Xiang J."/>
        </authorList>
    </citation>
    <scope>NUCLEOTIDE SEQUENCE [LARGE SCALE GENOMIC DNA]</scope>
    <source>
        <strain evidence="2">Shaxun</strain>
        <tissue evidence="2">Muscle</tissue>
    </source>
</reference>
<protein>
    <submittedName>
        <fullName evidence="2">Putative retinoblastoma-associated protein-like</fullName>
    </submittedName>
</protein>
<name>A0A2G8JJS6_STIJA</name>
<dbReference type="PANTHER" id="PTHR13742:SF17">
    <property type="entry name" value="RE32990P-RELATED"/>
    <property type="match status" value="1"/>
</dbReference>
<dbReference type="AlphaFoldDB" id="A0A2G8JJS6"/>
<dbReference type="PANTHER" id="PTHR13742">
    <property type="entry name" value="RETINOBLASTOMA-ASSOCIATED PROTEIN RB -RELATED"/>
    <property type="match status" value="1"/>
</dbReference>
<evidence type="ECO:0000313" key="2">
    <source>
        <dbReference type="EMBL" id="PIK35985.1"/>
    </source>
</evidence>
<dbReference type="Gene3D" id="1.10.472.10">
    <property type="entry name" value="Cyclin-like"/>
    <property type="match status" value="1"/>
</dbReference>
<dbReference type="GO" id="GO:0006357">
    <property type="term" value="P:regulation of transcription by RNA polymerase II"/>
    <property type="evidence" value="ECO:0007669"/>
    <property type="project" value="InterPro"/>
</dbReference>
<feature type="compositionally biased region" description="Polar residues" evidence="1">
    <location>
        <begin position="83"/>
        <end position="107"/>
    </location>
</feature>
<dbReference type="SUPFAM" id="SSF47954">
    <property type="entry name" value="Cyclin-like"/>
    <property type="match status" value="1"/>
</dbReference>
<keyword evidence="3" id="KW-1185">Reference proteome</keyword>
<proteinExistence type="predicted"/>
<evidence type="ECO:0000313" key="3">
    <source>
        <dbReference type="Proteomes" id="UP000230750"/>
    </source>
</evidence>
<dbReference type="GO" id="GO:0005667">
    <property type="term" value="C:transcription regulator complex"/>
    <property type="evidence" value="ECO:0007669"/>
    <property type="project" value="TreeGrafter"/>
</dbReference>
<dbReference type="GO" id="GO:0030154">
    <property type="term" value="P:cell differentiation"/>
    <property type="evidence" value="ECO:0007669"/>
    <property type="project" value="TreeGrafter"/>
</dbReference>
<gene>
    <name evidence="2" type="ORF">BSL78_27187</name>
</gene>